<dbReference type="OrthoDB" id="9787654at2"/>
<dbReference type="GO" id="GO:0016787">
    <property type="term" value="F:hydrolase activity"/>
    <property type="evidence" value="ECO:0007669"/>
    <property type="project" value="UniProtKB-KW"/>
</dbReference>
<evidence type="ECO:0000259" key="2">
    <source>
        <dbReference type="Pfam" id="PF04909"/>
    </source>
</evidence>
<dbReference type="Gene3D" id="3.20.20.140">
    <property type="entry name" value="Metal-dependent hydrolases"/>
    <property type="match status" value="1"/>
</dbReference>
<name>A8LPM7_DINSH</name>
<feature type="region of interest" description="Disordered" evidence="1">
    <location>
        <begin position="1"/>
        <end position="25"/>
    </location>
</feature>
<dbReference type="SUPFAM" id="SSF51556">
    <property type="entry name" value="Metallo-dependent hydrolases"/>
    <property type="match status" value="1"/>
</dbReference>
<feature type="compositionally biased region" description="Pro residues" evidence="1">
    <location>
        <begin position="12"/>
        <end position="21"/>
    </location>
</feature>
<reference evidence="4" key="1">
    <citation type="journal article" date="2010" name="ISME J.">
        <title>The complete genome sequence of the algal symbiont Dinoroseobacter shibae: a hitchhiker's guide to life in the sea.</title>
        <authorList>
            <person name="Wagner-Dobler I."/>
            <person name="Ballhausen B."/>
            <person name="Berger M."/>
            <person name="Brinkhoff T."/>
            <person name="Buchholz I."/>
            <person name="Bunk B."/>
            <person name="Cypionka H."/>
            <person name="Daniel R."/>
            <person name="Drepper T."/>
            <person name="Gerdts G."/>
            <person name="Hahnke S."/>
            <person name="Han C."/>
            <person name="Jahn D."/>
            <person name="Kalhoefer D."/>
            <person name="Kiss H."/>
            <person name="Klenk H.P."/>
            <person name="Kyrpides N."/>
            <person name="Liebl W."/>
            <person name="Liesegang H."/>
            <person name="Meincke L."/>
            <person name="Pati A."/>
            <person name="Petersen J."/>
            <person name="Piekarski T."/>
            <person name="Pommerenke C."/>
            <person name="Pradella S."/>
            <person name="Pukall R."/>
            <person name="Rabus R."/>
            <person name="Stackebrandt E."/>
            <person name="Thole S."/>
            <person name="Thompson L."/>
            <person name="Tielen P."/>
            <person name="Tomasch J."/>
            <person name="von Jan M."/>
            <person name="Wanphrut N."/>
            <person name="Wichels A."/>
            <person name="Zech H."/>
            <person name="Simon M."/>
        </authorList>
    </citation>
    <scope>NUCLEOTIDE SEQUENCE [LARGE SCALE GENOMIC DNA]</scope>
    <source>
        <strain evidence="4">DSM 16493 / NCIMB 14021 / DFL 12</strain>
    </source>
</reference>
<evidence type="ECO:0000256" key="1">
    <source>
        <dbReference type="SAM" id="MobiDB-lite"/>
    </source>
</evidence>
<accession>A8LPM7</accession>
<dbReference type="Pfam" id="PF04909">
    <property type="entry name" value="Amidohydro_2"/>
    <property type="match status" value="1"/>
</dbReference>
<dbReference type="InterPro" id="IPR052358">
    <property type="entry name" value="Aro_Compnd_Degr_Hydrolases"/>
</dbReference>
<dbReference type="STRING" id="398580.Dshi_0604"/>
<dbReference type="PANTHER" id="PTHR35563:SF2">
    <property type="entry name" value="BARREL METAL-DEPENDENT HYDROLASE, PUTATIVE (AFU_ORTHOLOGUE AFUA_1G16240)-RELATED"/>
    <property type="match status" value="1"/>
</dbReference>
<organism evidence="3 4">
    <name type="scientific">Dinoroseobacter shibae (strain DSM 16493 / NCIMB 14021 / DFL 12)</name>
    <dbReference type="NCBI Taxonomy" id="398580"/>
    <lineage>
        <taxon>Bacteria</taxon>
        <taxon>Pseudomonadati</taxon>
        <taxon>Pseudomonadota</taxon>
        <taxon>Alphaproteobacteria</taxon>
        <taxon>Rhodobacterales</taxon>
        <taxon>Roseobacteraceae</taxon>
        <taxon>Dinoroseobacter</taxon>
    </lineage>
</organism>
<keyword evidence="3" id="KW-0378">Hydrolase</keyword>
<dbReference type="EMBL" id="CP000830">
    <property type="protein sequence ID" value="ABV92350.1"/>
    <property type="molecule type" value="Genomic_DNA"/>
</dbReference>
<sequence>MTQACLAHLQDPSPPKRPLPPGATDCHSHVIVPEADHPFVANRSYTPPPATLAQYKALHARLGIERAVIVQPSVYGTDNSVTLEAIAGYGPGCRGIAVVDADVSMRDLQAMNAAGIRGARINMLFSGGIGLDDLEPLARRIADLDWHFQLLIDGPTLADLEARLANLPVPVVIDHMGHMQTHDGLDQPGFRALRRLVVRGNTWVKLSGNYRMSSQRPRFEDVVPFAQALISDNSEHMVWGTDWPHPAMLDFMPDDGSLVDALDAYVTSQDQKQRILVDNPATLYGF</sequence>
<dbReference type="eggNOG" id="COG3618">
    <property type="taxonomic scope" value="Bacteria"/>
</dbReference>
<proteinExistence type="predicted"/>
<dbReference type="HOGENOM" id="CLU_064039_2_1_5"/>
<dbReference type="InterPro" id="IPR006680">
    <property type="entry name" value="Amidohydro-rel"/>
</dbReference>
<dbReference type="PANTHER" id="PTHR35563">
    <property type="entry name" value="BARREL METAL-DEPENDENT HYDROLASE, PUTATIVE (AFU_ORTHOLOGUE AFUA_1G16240)-RELATED"/>
    <property type="match status" value="1"/>
</dbReference>
<evidence type="ECO:0000313" key="4">
    <source>
        <dbReference type="Proteomes" id="UP000006833"/>
    </source>
</evidence>
<dbReference type="RefSeq" id="WP_012177282.1">
    <property type="nucleotide sequence ID" value="NC_009952.1"/>
</dbReference>
<dbReference type="KEGG" id="dsh:Dshi_0604"/>
<dbReference type="InterPro" id="IPR032466">
    <property type="entry name" value="Metal_Hydrolase"/>
</dbReference>
<keyword evidence="4" id="KW-1185">Reference proteome</keyword>
<protein>
    <submittedName>
        <fullName evidence="3">Amidohydrolase family protein</fullName>
    </submittedName>
</protein>
<dbReference type="Proteomes" id="UP000006833">
    <property type="component" value="Chromosome"/>
</dbReference>
<gene>
    <name evidence="3" type="ordered locus">Dshi_0604</name>
</gene>
<dbReference type="AlphaFoldDB" id="A8LPM7"/>
<feature type="domain" description="Amidohydrolase-related" evidence="2">
    <location>
        <begin position="25"/>
        <end position="286"/>
    </location>
</feature>
<evidence type="ECO:0000313" key="3">
    <source>
        <dbReference type="EMBL" id="ABV92350.1"/>
    </source>
</evidence>